<reference evidence="1" key="1">
    <citation type="submission" date="2018-05" db="EMBL/GenBank/DDBJ databases">
        <authorList>
            <person name="Lanie J.A."/>
            <person name="Ng W.-L."/>
            <person name="Kazmierczak K.M."/>
            <person name="Andrzejewski T.M."/>
            <person name="Davidsen T.M."/>
            <person name="Wayne K.J."/>
            <person name="Tettelin H."/>
            <person name="Glass J.I."/>
            <person name="Rusch D."/>
            <person name="Podicherti R."/>
            <person name="Tsui H.-C.T."/>
            <person name="Winkler M.E."/>
        </authorList>
    </citation>
    <scope>NUCLEOTIDE SEQUENCE</scope>
</reference>
<accession>A0A383AB41</accession>
<organism evidence="1">
    <name type="scientific">marine metagenome</name>
    <dbReference type="NCBI Taxonomy" id="408172"/>
    <lineage>
        <taxon>unclassified sequences</taxon>
        <taxon>metagenomes</taxon>
        <taxon>ecological metagenomes</taxon>
    </lineage>
</organism>
<protein>
    <submittedName>
        <fullName evidence="1">Uncharacterized protein</fullName>
    </submittedName>
</protein>
<feature type="non-terminal residue" evidence="1">
    <location>
        <position position="252"/>
    </location>
</feature>
<feature type="non-terminal residue" evidence="1">
    <location>
        <position position="1"/>
    </location>
</feature>
<sequence>PTLEALFSKAGTFYLVETGPADEREEVIAFYDAMKIRRLRDSYTAEVDSKSGRDITNLSGGRLQGLKSVLHALAMVMPRVEKQRDHLGPDGWVYRKRLKPLGEAGAIRVIRNLQVRMNLEGVGSVSDAMTARFDPQEKTLLIEEAVLDDPRDHSWGLAEGLIPCIFEGSGEDSLVEIVELLLGRSNMREMNSYLDRRHFPMMEMKESAGDQRLMRLAEVLNYGSYENLRSHFESLKDCDFNKWRDDALHKKI</sequence>
<dbReference type="EMBL" id="UINC01190580">
    <property type="protein sequence ID" value="SVE04810.1"/>
    <property type="molecule type" value="Genomic_DNA"/>
</dbReference>
<proteinExistence type="predicted"/>
<dbReference type="AlphaFoldDB" id="A0A383AB41"/>
<gene>
    <name evidence="1" type="ORF">METZ01_LOCUS457664</name>
</gene>
<evidence type="ECO:0000313" key="1">
    <source>
        <dbReference type="EMBL" id="SVE04810.1"/>
    </source>
</evidence>
<name>A0A383AB41_9ZZZZ</name>